<dbReference type="InterPro" id="IPR026838">
    <property type="entry name" value="YheC/D"/>
</dbReference>
<keyword evidence="2" id="KW-0732">Signal</keyword>
<gene>
    <name evidence="4" type="primary">yheC</name>
    <name evidence="4" type="ORF">GCM10010918_33780</name>
</gene>
<evidence type="ECO:0000313" key="5">
    <source>
        <dbReference type="Proteomes" id="UP000600247"/>
    </source>
</evidence>
<sequence length="407" mass="45346">MIPLLVQLGIFVAAIGLPAQADQADPAAAMPERKFYERLSDAAAKLGIALFVFTPAQFEERTGKLSGYRYSGKRWRTEPCALPDMVYDRSYCVSIEEQMACRSTLSAIRKLKRYITLNGSLPSKWEVYSYLRQDAALARSLPLTQPVVELEQLLPQLKVKSGGLFLKPAAGMQGKGALHIRLHPLTGQWLAVGRTKRNLPIKRAFDDWPALAQWGERFIGPTAYISQPYLELRGRDGKAFDVRALVQKDETGQWALTGTAVRVGSGGSLTSNLHGGGSASDAAEYLADAFGEQMAKRMLNEIERLSLHAAPKLEERFGRLAELGFDFGIEPAGRIWLLEVNSRPGRASLRLLGDKEAERLSIERPLQYARLLSRRLYPTLITNASAISRTYEQHKRLRTDNVQEVHP</sequence>
<dbReference type="AlphaFoldDB" id="A0A917M3P3"/>
<name>A0A917M3P3_9BACL</name>
<evidence type="ECO:0000259" key="3">
    <source>
        <dbReference type="PROSITE" id="PS50975"/>
    </source>
</evidence>
<dbReference type="Gene3D" id="3.30.470.20">
    <property type="entry name" value="ATP-grasp fold, B domain"/>
    <property type="match status" value="1"/>
</dbReference>
<evidence type="ECO:0000313" key="4">
    <source>
        <dbReference type="EMBL" id="GGG74846.1"/>
    </source>
</evidence>
<feature type="signal peptide" evidence="2">
    <location>
        <begin position="1"/>
        <end position="21"/>
    </location>
</feature>
<dbReference type="EMBL" id="BMHY01000006">
    <property type="protein sequence ID" value="GGG74846.1"/>
    <property type="molecule type" value="Genomic_DNA"/>
</dbReference>
<dbReference type="SUPFAM" id="SSF56059">
    <property type="entry name" value="Glutathione synthetase ATP-binding domain-like"/>
    <property type="match status" value="1"/>
</dbReference>
<keyword evidence="1" id="KW-0547">Nucleotide-binding</keyword>
<evidence type="ECO:0000256" key="1">
    <source>
        <dbReference type="PROSITE-ProRule" id="PRU00409"/>
    </source>
</evidence>
<reference evidence="4 5" key="1">
    <citation type="journal article" date="2014" name="Int. J. Syst. Evol. Microbiol.">
        <title>Complete genome sequence of Corynebacterium casei LMG S-19264T (=DSM 44701T), isolated from a smear-ripened cheese.</title>
        <authorList>
            <consortium name="US DOE Joint Genome Institute (JGI-PGF)"/>
            <person name="Walter F."/>
            <person name="Albersmeier A."/>
            <person name="Kalinowski J."/>
            <person name="Ruckert C."/>
        </authorList>
    </citation>
    <scope>NUCLEOTIDE SEQUENCE [LARGE SCALE GENOMIC DNA]</scope>
    <source>
        <strain evidence="4 5">CGMCC 1.15286</strain>
    </source>
</reference>
<organism evidence="4 5">
    <name type="scientific">Paenibacillus radicis</name>
    <name type="common">ex Gao et al. 2016</name>
    <dbReference type="NCBI Taxonomy" id="1737354"/>
    <lineage>
        <taxon>Bacteria</taxon>
        <taxon>Bacillati</taxon>
        <taxon>Bacillota</taxon>
        <taxon>Bacilli</taxon>
        <taxon>Bacillales</taxon>
        <taxon>Paenibacillaceae</taxon>
        <taxon>Paenibacillus</taxon>
    </lineage>
</organism>
<dbReference type="Proteomes" id="UP000600247">
    <property type="component" value="Unassembled WGS sequence"/>
</dbReference>
<dbReference type="GO" id="GO:0046872">
    <property type="term" value="F:metal ion binding"/>
    <property type="evidence" value="ECO:0007669"/>
    <property type="project" value="InterPro"/>
</dbReference>
<protein>
    <submittedName>
        <fullName evidence="4">Endospore coat-associated protein YheC</fullName>
    </submittedName>
</protein>
<dbReference type="Pfam" id="PF14398">
    <property type="entry name" value="ATPgrasp_YheCD"/>
    <property type="match status" value="1"/>
</dbReference>
<keyword evidence="5" id="KW-1185">Reference proteome</keyword>
<comment type="caution">
    <text evidence="4">The sequence shown here is derived from an EMBL/GenBank/DDBJ whole genome shotgun (WGS) entry which is preliminary data.</text>
</comment>
<proteinExistence type="predicted"/>
<feature type="chain" id="PRO_5039622114" evidence="2">
    <location>
        <begin position="22"/>
        <end position="407"/>
    </location>
</feature>
<evidence type="ECO:0000256" key="2">
    <source>
        <dbReference type="SAM" id="SignalP"/>
    </source>
</evidence>
<keyword evidence="1" id="KW-0067">ATP-binding</keyword>
<dbReference type="PROSITE" id="PS50975">
    <property type="entry name" value="ATP_GRASP"/>
    <property type="match status" value="1"/>
</dbReference>
<dbReference type="RefSeq" id="WP_188890378.1">
    <property type="nucleotide sequence ID" value="NZ_BMHY01000006.1"/>
</dbReference>
<accession>A0A917M3P3</accession>
<dbReference type="GO" id="GO:0005524">
    <property type="term" value="F:ATP binding"/>
    <property type="evidence" value="ECO:0007669"/>
    <property type="project" value="UniProtKB-UniRule"/>
</dbReference>
<feature type="domain" description="ATP-grasp" evidence="3">
    <location>
        <begin position="128"/>
        <end position="373"/>
    </location>
</feature>
<dbReference type="InterPro" id="IPR011761">
    <property type="entry name" value="ATP-grasp"/>
</dbReference>